<dbReference type="Gene3D" id="1.25.40.10">
    <property type="entry name" value="Tetratricopeptide repeat domain"/>
    <property type="match status" value="1"/>
</dbReference>
<name>A0AAX3BEG0_9SPIR</name>
<sequence>MEEQERVELIRQGNAFMQEKKYKEALACFVKAQYQDGLVRVGDVLYEQKNYVGALKVYFKAGHPVRISATAEKVAAILHNWLEEDKQQKPLEKEPQPWKPTVLSIQDLMNLGSQSTSEEKPKKGDSNDS</sequence>
<dbReference type="EMBL" id="CP073355">
    <property type="protein sequence ID" value="URA10654.1"/>
    <property type="molecule type" value="Genomic_DNA"/>
</dbReference>
<feature type="compositionally biased region" description="Basic and acidic residues" evidence="1">
    <location>
        <begin position="117"/>
        <end position="129"/>
    </location>
</feature>
<evidence type="ECO:0000256" key="1">
    <source>
        <dbReference type="SAM" id="MobiDB-lite"/>
    </source>
</evidence>
<evidence type="ECO:0000313" key="3">
    <source>
        <dbReference type="Proteomes" id="UP001056539"/>
    </source>
</evidence>
<accession>A0AAX3BEG0</accession>
<reference evidence="2" key="1">
    <citation type="submission" date="2021-04" db="EMBL/GenBank/DDBJ databases">
        <authorList>
            <person name="Postec A."/>
        </authorList>
    </citation>
    <scope>NUCLEOTIDE SEQUENCE</scope>
    <source>
        <strain evidence="2">F1F22</strain>
    </source>
</reference>
<proteinExistence type="predicted"/>
<reference evidence="2" key="2">
    <citation type="submission" date="2022-06" db="EMBL/GenBank/DDBJ databases">
        <title>Thermospira aquatica gen. nov., sp. nov.</title>
        <authorList>
            <person name="Ben Ali Gam Z."/>
            <person name="Labat M."/>
        </authorList>
    </citation>
    <scope>NUCLEOTIDE SEQUENCE</scope>
    <source>
        <strain evidence="2">F1F22</strain>
    </source>
</reference>
<dbReference type="Proteomes" id="UP001056539">
    <property type="component" value="Chromosome"/>
</dbReference>
<gene>
    <name evidence="2" type="ORF">KDW03_02280</name>
</gene>
<evidence type="ECO:0000313" key="2">
    <source>
        <dbReference type="EMBL" id="URA10654.1"/>
    </source>
</evidence>
<organism evidence="2 3">
    <name type="scientific">Thermospira aquatica</name>
    <dbReference type="NCBI Taxonomy" id="2828656"/>
    <lineage>
        <taxon>Bacteria</taxon>
        <taxon>Pseudomonadati</taxon>
        <taxon>Spirochaetota</taxon>
        <taxon>Spirochaetia</taxon>
        <taxon>Brevinematales</taxon>
        <taxon>Thermospiraceae</taxon>
        <taxon>Thermospira</taxon>
    </lineage>
</organism>
<evidence type="ECO:0008006" key="4">
    <source>
        <dbReference type="Google" id="ProtNLM"/>
    </source>
</evidence>
<feature type="region of interest" description="Disordered" evidence="1">
    <location>
        <begin position="110"/>
        <end position="129"/>
    </location>
</feature>
<dbReference type="AlphaFoldDB" id="A0AAX3BEG0"/>
<dbReference type="KEGG" id="taqu:KDW03_02280"/>
<keyword evidence="3" id="KW-1185">Reference proteome</keyword>
<dbReference type="RefSeq" id="WP_271435779.1">
    <property type="nucleotide sequence ID" value="NZ_CP073355.1"/>
</dbReference>
<dbReference type="SUPFAM" id="SSF48452">
    <property type="entry name" value="TPR-like"/>
    <property type="match status" value="1"/>
</dbReference>
<protein>
    <recommendedName>
        <fullName evidence="4">Tetratricopeptide repeat protein</fullName>
    </recommendedName>
</protein>
<dbReference type="InterPro" id="IPR011990">
    <property type="entry name" value="TPR-like_helical_dom_sf"/>
</dbReference>